<evidence type="ECO:0000313" key="3">
    <source>
        <dbReference type="Proteomes" id="UP000271624"/>
    </source>
</evidence>
<dbReference type="PANTHER" id="PTHR35400:SF1">
    <property type="entry name" value="SLR1083 PROTEIN"/>
    <property type="match status" value="1"/>
</dbReference>
<dbReference type="InterPro" id="IPR011335">
    <property type="entry name" value="Restrct_endonuc-II-like"/>
</dbReference>
<dbReference type="InterPro" id="IPR008538">
    <property type="entry name" value="Uma2"/>
</dbReference>
<dbReference type="InterPro" id="IPR012296">
    <property type="entry name" value="Nuclease_put_TT1808"/>
</dbReference>
<dbReference type="Proteomes" id="UP000271624">
    <property type="component" value="Unassembled WGS sequence"/>
</dbReference>
<reference evidence="2" key="2">
    <citation type="journal article" date="2019" name="Genome Biol. Evol.">
        <title>Day and night: Metabolic profiles and evolutionary relationships of six axenic non-marine cyanobacteria.</title>
        <authorList>
            <person name="Will S.E."/>
            <person name="Henke P."/>
            <person name="Boedeker C."/>
            <person name="Huang S."/>
            <person name="Brinkmann H."/>
            <person name="Rohde M."/>
            <person name="Jarek M."/>
            <person name="Friedl T."/>
            <person name="Seufert S."/>
            <person name="Schumacher M."/>
            <person name="Overmann J."/>
            <person name="Neumann-Schaal M."/>
            <person name="Petersen J."/>
        </authorList>
    </citation>
    <scope>NUCLEOTIDE SEQUENCE [LARGE SCALE GENOMIC DNA]</scope>
    <source>
        <strain evidence="2">PCC 7102</strain>
    </source>
</reference>
<evidence type="ECO:0000313" key="2">
    <source>
        <dbReference type="EMBL" id="RUT10056.1"/>
    </source>
</evidence>
<feature type="domain" description="Putative restriction endonuclease" evidence="1">
    <location>
        <begin position="12"/>
        <end position="185"/>
    </location>
</feature>
<evidence type="ECO:0000259" key="1">
    <source>
        <dbReference type="Pfam" id="PF05685"/>
    </source>
</evidence>
<organism evidence="2 3">
    <name type="scientific">Dulcicalothrix desertica PCC 7102</name>
    <dbReference type="NCBI Taxonomy" id="232991"/>
    <lineage>
        <taxon>Bacteria</taxon>
        <taxon>Bacillati</taxon>
        <taxon>Cyanobacteriota</taxon>
        <taxon>Cyanophyceae</taxon>
        <taxon>Nostocales</taxon>
        <taxon>Calotrichaceae</taxon>
        <taxon>Dulcicalothrix</taxon>
    </lineage>
</organism>
<dbReference type="AlphaFoldDB" id="A0A3S1BE18"/>
<sequence>MAIAQAKRFTLDEYHKLAEIGFFHEDSRIELIKGEIIQMAAKGKAHETCLRRLLKELPKLVGGRATLQSQAPVTLPPNSEPEPDFAIVKNSSDDYFSGHPTPEDVLLVMEVSDSSIDYDQDVKLPLYAEAGIFDYWIFNLADNQLECYSEPYQDNQGKYNYRNKRIELPSQTVKLPCFPDLSIDLNKIFPA</sequence>
<name>A0A3S1BE18_9CYAN</name>
<dbReference type="RefSeq" id="WP_127078603.1">
    <property type="nucleotide sequence ID" value="NZ_RSCL01000001.1"/>
</dbReference>
<proteinExistence type="predicted"/>
<dbReference type="CDD" id="cd06260">
    <property type="entry name" value="DUF820-like"/>
    <property type="match status" value="1"/>
</dbReference>
<dbReference type="Pfam" id="PF05685">
    <property type="entry name" value="Uma2"/>
    <property type="match status" value="1"/>
</dbReference>
<comment type="caution">
    <text evidence="2">The sequence shown here is derived from an EMBL/GenBank/DDBJ whole genome shotgun (WGS) entry which is preliminary data.</text>
</comment>
<dbReference type="PANTHER" id="PTHR35400">
    <property type="entry name" value="SLR1083 PROTEIN"/>
    <property type="match status" value="1"/>
</dbReference>
<dbReference type="Gene3D" id="3.90.1570.10">
    <property type="entry name" value="tt1808, chain A"/>
    <property type="match status" value="1"/>
</dbReference>
<accession>A0A3S1BE18</accession>
<dbReference type="SUPFAM" id="SSF52980">
    <property type="entry name" value="Restriction endonuclease-like"/>
    <property type="match status" value="1"/>
</dbReference>
<reference evidence="2" key="1">
    <citation type="submission" date="2018-12" db="EMBL/GenBank/DDBJ databases">
        <authorList>
            <person name="Will S."/>
            <person name="Neumann-Schaal M."/>
            <person name="Henke P."/>
        </authorList>
    </citation>
    <scope>NUCLEOTIDE SEQUENCE</scope>
    <source>
        <strain evidence="2">PCC 7102</strain>
    </source>
</reference>
<keyword evidence="3" id="KW-1185">Reference proteome</keyword>
<protein>
    <recommendedName>
        <fullName evidence="1">Putative restriction endonuclease domain-containing protein</fullName>
    </recommendedName>
</protein>
<dbReference type="OrthoDB" id="509866at2"/>
<dbReference type="EMBL" id="RSCL01000001">
    <property type="protein sequence ID" value="RUT10056.1"/>
    <property type="molecule type" value="Genomic_DNA"/>
</dbReference>
<gene>
    <name evidence="2" type="ORF">DSM106972_005510</name>
</gene>